<dbReference type="InterPro" id="IPR036259">
    <property type="entry name" value="MFS_trans_sf"/>
</dbReference>
<evidence type="ECO:0000256" key="5">
    <source>
        <dbReference type="ARBA" id="ARBA00023136"/>
    </source>
</evidence>
<dbReference type="SUPFAM" id="SSF103473">
    <property type="entry name" value="MFS general substrate transporter"/>
    <property type="match status" value="1"/>
</dbReference>
<dbReference type="RefSeq" id="WP_046218571.1">
    <property type="nucleotide sequence ID" value="NZ_CP011974.1"/>
</dbReference>
<dbReference type="GO" id="GO:0005886">
    <property type="term" value="C:plasma membrane"/>
    <property type="evidence" value="ECO:0007669"/>
    <property type="project" value="UniProtKB-SubCell"/>
</dbReference>
<dbReference type="InterPro" id="IPR011701">
    <property type="entry name" value="MFS"/>
</dbReference>
<dbReference type="EMBL" id="CP011974">
    <property type="protein sequence ID" value="AKO90961.1"/>
    <property type="molecule type" value="Genomic_DNA"/>
</dbReference>
<evidence type="ECO:0000256" key="2">
    <source>
        <dbReference type="ARBA" id="ARBA00022448"/>
    </source>
</evidence>
<gene>
    <name evidence="6" type="ORF">BEH_01740</name>
</gene>
<keyword evidence="3" id="KW-0812">Transmembrane</keyword>
<dbReference type="PANTHER" id="PTHR43791">
    <property type="entry name" value="PERMEASE-RELATED"/>
    <property type="match status" value="1"/>
</dbReference>
<dbReference type="InterPro" id="IPR020846">
    <property type="entry name" value="MFS_dom"/>
</dbReference>
<evidence type="ECO:0000313" key="7">
    <source>
        <dbReference type="Proteomes" id="UP000036202"/>
    </source>
</evidence>
<keyword evidence="2" id="KW-0813">Transport</keyword>
<dbReference type="OrthoDB" id="9773404at2"/>
<dbReference type="Gene3D" id="1.20.1250.20">
    <property type="entry name" value="MFS general substrate transporter like domains"/>
    <property type="match status" value="2"/>
</dbReference>
<evidence type="ECO:0000256" key="3">
    <source>
        <dbReference type="ARBA" id="ARBA00022692"/>
    </source>
</evidence>
<keyword evidence="7" id="KW-1185">Reference proteome</keyword>
<comment type="subcellular location">
    <subcellularLocation>
        <location evidence="1">Cell membrane</location>
        <topology evidence="1">Multi-pass membrane protein</topology>
    </subcellularLocation>
</comment>
<name>A0A1X7GTP1_9BACI</name>
<proteinExistence type="predicted"/>
<dbReference type="CDD" id="cd17319">
    <property type="entry name" value="MFS_ExuT_GudP_like"/>
    <property type="match status" value="1"/>
</dbReference>
<dbReference type="FunFam" id="1.20.1250.20:FF:000018">
    <property type="entry name" value="MFS transporter permease"/>
    <property type="match status" value="1"/>
</dbReference>
<accession>A0A0H4KDY0</accession>
<dbReference type="KEGG" id="beo:BEH_01740"/>
<dbReference type="Pfam" id="PF07690">
    <property type="entry name" value="MFS_1"/>
    <property type="match status" value="1"/>
</dbReference>
<dbReference type="PATRIC" id="fig|135735.6.peg.311"/>
<organism evidence="6 7">
    <name type="scientific">Priestia filamentosa</name>
    <dbReference type="NCBI Taxonomy" id="1402861"/>
    <lineage>
        <taxon>Bacteria</taxon>
        <taxon>Bacillati</taxon>
        <taxon>Bacillota</taxon>
        <taxon>Bacilli</taxon>
        <taxon>Bacillales</taxon>
        <taxon>Bacillaceae</taxon>
        <taxon>Priestia</taxon>
    </lineage>
</organism>
<dbReference type="GeneID" id="93704349"/>
<protein>
    <submittedName>
        <fullName evidence="6">Uncharacterized protein</fullName>
    </submittedName>
</protein>
<keyword evidence="4" id="KW-1133">Transmembrane helix</keyword>
<reference evidence="6 7" key="1">
    <citation type="journal article" date="2015" name="PLoS ONE">
        <title>Genome Sequence of Bacillus endophyticus and Analysis of Its Companion Mechanism in the Ketogulonigenium vulgare-Bacillus Strain Consortium.</title>
        <authorList>
            <person name="Jia N."/>
            <person name="Du J."/>
            <person name="Ding M.Z."/>
            <person name="Gao F."/>
            <person name="Yuan Y.J."/>
        </authorList>
    </citation>
    <scope>NUCLEOTIDE SEQUENCE [LARGE SCALE GENOMIC DNA]</scope>
    <source>
        <strain evidence="6 7">Hbe603</strain>
    </source>
</reference>
<dbReference type="AlphaFoldDB" id="A0A1X7GTP1"/>
<reference evidence="7" key="2">
    <citation type="submission" date="2015-06" db="EMBL/GenBank/DDBJ databases">
        <title>Genome Sequence of Bacillus endophyticus and Analysis of its Companion Mechanism in the Ketogulonigenium vulgare-Bacillus strain Consortium.</title>
        <authorList>
            <person name="Jia N."/>
            <person name="Du J."/>
            <person name="Ding M.-Z."/>
            <person name="Gao F."/>
            <person name="Yuan Y.-J."/>
        </authorList>
    </citation>
    <scope>NUCLEOTIDE SEQUENCE [LARGE SCALE GENOMIC DNA]</scope>
    <source>
        <strain evidence="7">Hbe603</strain>
    </source>
</reference>
<evidence type="ECO:0000256" key="4">
    <source>
        <dbReference type="ARBA" id="ARBA00022989"/>
    </source>
</evidence>
<dbReference type="GO" id="GO:0022857">
    <property type="term" value="F:transmembrane transporter activity"/>
    <property type="evidence" value="ECO:0007669"/>
    <property type="project" value="InterPro"/>
</dbReference>
<dbReference type="PANTHER" id="PTHR43791:SF100">
    <property type="entry name" value="SUGAR TRANSPORTER"/>
    <property type="match status" value="1"/>
</dbReference>
<evidence type="ECO:0000313" key="6">
    <source>
        <dbReference type="EMBL" id="AKO90961.1"/>
    </source>
</evidence>
<sequence>MNQVDLERSTTRKVTLRLIPFLFLCFIIAILDRVNIGFAALQMNEDLGFSNAVFGLGAGIFFIGYFLLEVPGSAMMTKIGARKWISRIMVTWAIIAVFMAFVQTPTQFYIARFLLGVAEASFYPCMVYYLSGFFQTKHHAKAIAGFMLAIPGANAIGSPLSTFLLGIDWFGLAGWQWLFILEAIPALILGIICYFYLDDRLEDVNWLNHGEKEWLMSVIAKERQEKEEVKHYTFAQALKDRDVLILSIGYFCWMVGYYGINMFLPTISQGLAEATSLSTQGMGWVLGLMYTIAMFVMIMVGNHSDKKNERRWHVAVCLTTSAVAMIASSYVASTSIVLSFIFLTIALCGAFGAYSPFWAIPPSFLTGAAAGGAIALINSVGNLGGFFGPYIVGYIKDVTGSFNTSMIFLGVSLVIGAAIILFLVKQSGKAVSHKVEEDIEQSDLKNSINT</sequence>
<accession>A0A1X7GTP1</accession>
<dbReference type="PROSITE" id="PS50850">
    <property type="entry name" value="MFS"/>
    <property type="match status" value="1"/>
</dbReference>
<dbReference type="Proteomes" id="UP000036202">
    <property type="component" value="Chromosome"/>
</dbReference>
<keyword evidence="5" id="KW-0472">Membrane</keyword>
<evidence type="ECO:0000256" key="1">
    <source>
        <dbReference type="ARBA" id="ARBA00004651"/>
    </source>
</evidence>